<dbReference type="InterPro" id="IPR015443">
    <property type="entry name" value="Aldose_1-epimerase"/>
</dbReference>
<dbReference type="PROSITE" id="PS00545">
    <property type="entry name" value="ALDOSE_1_EPIMERASE"/>
    <property type="match status" value="1"/>
</dbReference>
<dbReference type="GO" id="GO:0030246">
    <property type="term" value="F:carbohydrate binding"/>
    <property type="evidence" value="ECO:0007669"/>
    <property type="project" value="InterPro"/>
</dbReference>
<dbReference type="InterPro" id="IPR008183">
    <property type="entry name" value="Aldose_1/G6P_1-epimerase"/>
</dbReference>
<comment type="catalytic activity">
    <reaction evidence="1 8">
        <text>alpha-D-glucose = beta-D-glucose</text>
        <dbReference type="Rhea" id="RHEA:10264"/>
        <dbReference type="ChEBI" id="CHEBI:15903"/>
        <dbReference type="ChEBI" id="CHEBI:17925"/>
        <dbReference type="EC" id="5.1.3.3"/>
    </reaction>
</comment>
<dbReference type="CDD" id="cd09019">
    <property type="entry name" value="galactose_mutarotase_like"/>
    <property type="match status" value="1"/>
</dbReference>
<dbReference type="InterPro" id="IPR014718">
    <property type="entry name" value="GH-type_carb-bd"/>
</dbReference>
<dbReference type="GO" id="GO:0033499">
    <property type="term" value="P:galactose catabolic process via UDP-galactose, Leloir pathway"/>
    <property type="evidence" value="ECO:0007669"/>
    <property type="project" value="TreeGrafter"/>
</dbReference>
<evidence type="ECO:0000256" key="4">
    <source>
        <dbReference type="ARBA" id="ARBA00013185"/>
    </source>
</evidence>
<comment type="pathway">
    <text evidence="2 8">Carbohydrate metabolism; hexose metabolism.</text>
</comment>
<evidence type="ECO:0000256" key="10">
    <source>
        <dbReference type="PIRSR" id="PIRSR005096-2"/>
    </source>
</evidence>
<evidence type="ECO:0000256" key="9">
    <source>
        <dbReference type="PIRSR" id="PIRSR005096-1"/>
    </source>
</evidence>
<feature type="active site" description="Proton donor" evidence="9">
    <location>
        <position position="179"/>
    </location>
</feature>
<reference evidence="12" key="1">
    <citation type="submission" date="2019-11" db="EMBL/GenBank/DDBJ databases">
        <authorList>
            <person name="Feng L."/>
        </authorList>
    </citation>
    <scope>NUCLEOTIDE SEQUENCE</scope>
    <source>
        <strain evidence="12">BhanseniiLFYP23</strain>
    </source>
</reference>
<comment type="similarity">
    <text evidence="3 8">Belongs to the aldose epimerase family.</text>
</comment>
<evidence type="ECO:0000256" key="6">
    <source>
        <dbReference type="ARBA" id="ARBA00023235"/>
    </source>
</evidence>
<dbReference type="AlphaFoldDB" id="A0A6N2VKS0"/>
<dbReference type="GO" id="GO:0006006">
    <property type="term" value="P:glucose metabolic process"/>
    <property type="evidence" value="ECO:0007669"/>
    <property type="project" value="TreeGrafter"/>
</dbReference>
<dbReference type="Pfam" id="PF01263">
    <property type="entry name" value="Aldose_epim"/>
    <property type="match status" value="1"/>
</dbReference>
<dbReference type="InterPro" id="IPR047215">
    <property type="entry name" value="Galactose_mutarotase-like"/>
</dbReference>
<evidence type="ECO:0000313" key="12">
    <source>
        <dbReference type="EMBL" id="VYT31069.1"/>
    </source>
</evidence>
<keyword evidence="7 8" id="KW-0119">Carbohydrate metabolism</keyword>
<gene>
    <name evidence="12" type="primary">mro</name>
    <name evidence="12" type="ORF">BHLFYP23_01184</name>
</gene>
<keyword evidence="6 8" id="KW-0413">Isomerase</keyword>
<evidence type="ECO:0000256" key="7">
    <source>
        <dbReference type="ARBA" id="ARBA00023277"/>
    </source>
</evidence>
<dbReference type="PANTHER" id="PTHR10091">
    <property type="entry name" value="ALDOSE-1-EPIMERASE"/>
    <property type="match status" value="1"/>
</dbReference>
<accession>A0A6N2VKS0</accession>
<dbReference type="UniPathway" id="UPA00242"/>
<organism evidence="12">
    <name type="scientific">Blautia hansenii</name>
    <name type="common">Ruminococcus hansenii</name>
    <dbReference type="NCBI Taxonomy" id="1322"/>
    <lineage>
        <taxon>Bacteria</taxon>
        <taxon>Bacillati</taxon>
        <taxon>Bacillota</taxon>
        <taxon>Clostridia</taxon>
        <taxon>Lachnospirales</taxon>
        <taxon>Lachnospiraceae</taxon>
        <taxon>Blautia</taxon>
    </lineage>
</organism>
<evidence type="ECO:0000256" key="11">
    <source>
        <dbReference type="PIRSR" id="PIRSR005096-3"/>
    </source>
</evidence>
<dbReference type="InterPro" id="IPR011013">
    <property type="entry name" value="Gal_mutarotase_sf_dom"/>
</dbReference>
<evidence type="ECO:0000256" key="2">
    <source>
        <dbReference type="ARBA" id="ARBA00005028"/>
    </source>
</evidence>
<feature type="binding site" evidence="10">
    <location>
        <position position="254"/>
    </location>
    <ligand>
        <name>beta-D-galactose</name>
        <dbReference type="ChEBI" id="CHEBI:27667"/>
    </ligand>
</feature>
<evidence type="ECO:0000256" key="8">
    <source>
        <dbReference type="PIRNR" id="PIRNR005096"/>
    </source>
</evidence>
<dbReference type="PIRSF" id="PIRSF005096">
    <property type="entry name" value="GALM"/>
    <property type="match status" value="1"/>
</dbReference>
<name>A0A6N2VKS0_BLAHA</name>
<dbReference type="Gene3D" id="2.70.98.10">
    <property type="match status" value="1"/>
</dbReference>
<feature type="binding site" evidence="11">
    <location>
        <begin position="80"/>
        <end position="81"/>
    </location>
    <ligand>
        <name>beta-D-galactose</name>
        <dbReference type="ChEBI" id="CHEBI:27667"/>
    </ligand>
</feature>
<dbReference type="PANTHER" id="PTHR10091:SF0">
    <property type="entry name" value="GALACTOSE MUTAROTASE"/>
    <property type="match status" value="1"/>
</dbReference>
<dbReference type="EC" id="5.1.3.3" evidence="4 8"/>
<proteinExistence type="inferred from homology"/>
<dbReference type="InterPro" id="IPR018052">
    <property type="entry name" value="Ald1_epimerase_CS"/>
</dbReference>
<dbReference type="GO" id="GO:0004034">
    <property type="term" value="F:aldose 1-epimerase activity"/>
    <property type="evidence" value="ECO:0007669"/>
    <property type="project" value="UniProtKB-EC"/>
</dbReference>
<dbReference type="EMBL" id="CACRSY010000016">
    <property type="protein sequence ID" value="VYT31069.1"/>
    <property type="molecule type" value="Genomic_DNA"/>
</dbReference>
<evidence type="ECO:0000256" key="5">
    <source>
        <dbReference type="ARBA" id="ARBA00014165"/>
    </source>
</evidence>
<evidence type="ECO:0000256" key="1">
    <source>
        <dbReference type="ARBA" id="ARBA00001614"/>
    </source>
</evidence>
<feature type="active site" description="Proton acceptor" evidence="9">
    <location>
        <position position="318"/>
    </location>
</feature>
<protein>
    <recommendedName>
        <fullName evidence="5 8">Aldose 1-epimerase</fullName>
        <ecNumber evidence="4 8">5.1.3.3</ecNumber>
    </recommendedName>
</protein>
<sequence length="354" mass="39259">MGITKQSFGKSMDNQEVFLYSITNKNQMTITVTDFGATLVQILVQDKDGNKIDVALGYDTVEGYYKNPGHFGATIGRNGNRIKNAAFSINGKEYPLAVNDNVNNLHSGPNWYRTRVWNVTEIDEEKNAVTFCILSPDGDQGFPGNFTGYVTYELTDDNEIVLHYQGSADADTVVNMTNHSYFNLAGHHAGAEAMLNHTVQIFAPEYTPVSDSQAIPTGEILPVEGTPMDFTKPKKIGQDVEADFDQLKFGGGYDHNYALSREKGEMKKAAEAFSEESGIVMEVFTDLPGMQFYIGNFIEQEQGKDGCVYGKRGGFCMETQYYPDACNQAAFQSSVLKAGEKYDTTTIYKFSVRK</sequence>
<feature type="binding site" evidence="11">
    <location>
        <begin position="179"/>
        <end position="181"/>
    </location>
    <ligand>
        <name>beta-D-galactose</name>
        <dbReference type="ChEBI" id="CHEBI:27667"/>
    </ligand>
</feature>
<dbReference type="NCBIfam" id="NF008277">
    <property type="entry name" value="PRK11055.1"/>
    <property type="match status" value="1"/>
</dbReference>
<dbReference type="RefSeq" id="WP_009247265.1">
    <property type="nucleotide sequence ID" value="NZ_CACRSY010000016.1"/>
</dbReference>
<dbReference type="SUPFAM" id="SSF74650">
    <property type="entry name" value="Galactose mutarotase-like"/>
    <property type="match status" value="1"/>
</dbReference>
<evidence type="ECO:0000256" key="3">
    <source>
        <dbReference type="ARBA" id="ARBA00006206"/>
    </source>
</evidence>